<accession>A0ABV4W7G8</accession>
<dbReference type="CDD" id="cd03293">
    <property type="entry name" value="ABC_NrtD_SsuB_transporters"/>
    <property type="match status" value="1"/>
</dbReference>
<dbReference type="PANTHER" id="PTHR42788:SF13">
    <property type="entry name" value="ALIPHATIC SULFONATES IMPORT ATP-BINDING PROTEIN SSUB"/>
    <property type="match status" value="1"/>
</dbReference>
<dbReference type="SUPFAM" id="SSF52540">
    <property type="entry name" value="P-loop containing nucleoside triphosphate hydrolases"/>
    <property type="match status" value="1"/>
</dbReference>
<dbReference type="InterPro" id="IPR050166">
    <property type="entry name" value="ABC_transporter_ATP-bind"/>
</dbReference>
<dbReference type="Gene3D" id="3.40.50.300">
    <property type="entry name" value="P-loop containing nucleotide triphosphate hydrolases"/>
    <property type="match status" value="1"/>
</dbReference>
<dbReference type="EMBL" id="JBHFLD010000013">
    <property type="protein sequence ID" value="MFB2716101.1"/>
    <property type="molecule type" value="Genomic_DNA"/>
</dbReference>
<dbReference type="InterPro" id="IPR003593">
    <property type="entry name" value="AAA+_ATPase"/>
</dbReference>
<proteinExistence type="inferred from homology"/>
<dbReference type="PROSITE" id="PS50893">
    <property type="entry name" value="ABC_TRANSPORTER_2"/>
    <property type="match status" value="1"/>
</dbReference>
<evidence type="ECO:0000259" key="6">
    <source>
        <dbReference type="PROSITE" id="PS50893"/>
    </source>
</evidence>
<evidence type="ECO:0000256" key="2">
    <source>
        <dbReference type="ARBA" id="ARBA00022448"/>
    </source>
</evidence>
<evidence type="ECO:0000256" key="5">
    <source>
        <dbReference type="SAM" id="MobiDB-lite"/>
    </source>
</evidence>
<evidence type="ECO:0000256" key="3">
    <source>
        <dbReference type="ARBA" id="ARBA00022741"/>
    </source>
</evidence>
<dbReference type="InterPro" id="IPR003439">
    <property type="entry name" value="ABC_transporter-like_ATP-bd"/>
</dbReference>
<feature type="region of interest" description="Disordered" evidence="5">
    <location>
        <begin position="246"/>
        <end position="270"/>
    </location>
</feature>
<dbReference type="PROSITE" id="PS00211">
    <property type="entry name" value="ABC_TRANSPORTER_1"/>
    <property type="match status" value="1"/>
</dbReference>
<dbReference type="Proteomes" id="UP001576762">
    <property type="component" value="Unassembled WGS sequence"/>
</dbReference>
<keyword evidence="4 7" id="KW-0067">ATP-binding</keyword>
<evidence type="ECO:0000256" key="4">
    <source>
        <dbReference type="ARBA" id="ARBA00022840"/>
    </source>
</evidence>
<evidence type="ECO:0000313" key="7">
    <source>
        <dbReference type="EMBL" id="MFB2716101.1"/>
    </source>
</evidence>
<reference evidence="7 8" key="1">
    <citation type="submission" date="2024-09" db="EMBL/GenBank/DDBJ databases">
        <title>Draft genome sequences of 6 high pH adapted Marinobacter shengliensis sp. isolated from Mariana forearc serpentinite mud volcanoes.</title>
        <authorList>
            <person name="Elkassas S."/>
            <person name="Serres M."/>
            <person name="Michael N."/>
            <person name="Amina P."/>
            <person name="Teodora Z."/>
            <person name="Julie H."/>
        </authorList>
    </citation>
    <scope>NUCLEOTIDE SEQUENCE [LARGE SCALE GENOMIC DNA]</scope>
    <source>
        <strain evidence="7 8">EB4</strain>
    </source>
</reference>
<feature type="domain" description="ABC transporter" evidence="6">
    <location>
        <begin position="5"/>
        <end position="234"/>
    </location>
</feature>
<comment type="similarity">
    <text evidence="1">Belongs to the ABC transporter superfamily.</text>
</comment>
<keyword evidence="3" id="KW-0547">Nucleotide-binding</keyword>
<evidence type="ECO:0000256" key="1">
    <source>
        <dbReference type="ARBA" id="ARBA00005417"/>
    </source>
</evidence>
<comment type="caution">
    <text evidence="7">The sequence shown here is derived from an EMBL/GenBank/DDBJ whole genome shotgun (WGS) entry which is preliminary data.</text>
</comment>
<feature type="compositionally biased region" description="Polar residues" evidence="5">
    <location>
        <begin position="246"/>
        <end position="262"/>
    </location>
</feature>
<gene>
    <name evidence="7" type="ORF">ACE05E_11465</name>
</gene>
<dbReference type="GO" id="GO:0005524">
    <property type="term" value="F:ATP binding"/>
    <property type="evidence" value="ECO:0007669"/>
    <property type="project" value="UniProtKB-KW"/>
</dbReference>
<organism evidence="7 8">
    <name type="scientific">Marinobacter shengliensis</name>
    <dbReference type="NCBI Taxonomy" id="1389223"/>
    <lineage>
        <taxon>Bacteria</taxon>
        <taxon>Pseudomonadati</taxon>
        <taxon>Pseudomonadota</taxon>
        <taxon>Gammaproteobacteria</taxon>
        <taxon>Pseudomonadales</taxon>
        <taxon>Marinobacteraceae</taxon>
        <taxon>Marinobacter</taxon>
    </lineage>
</organism>
<keyword evidence="8" id="KW-1185">Reference proteome</keyword>
<keyword evidence="2" id="KW-0813">Transport</keyword>
<protein>
    <submittedName>
        <fullName evidence="7">ABC transporter ATP-binding protein</fullName>
    </submittedName>
</protein>
<dbReference type="PANTHER" id="PTHR42788">
    <property type="entry name" value="TAURINE IMPORT ATP-BINDING PROTEIN-RELATED"/>
    <property type="match status" value="1"/>
</dbReference>
<name>A0ABV4W7G8_9GAMM</name>
<dbReference type="InterPro" id="IPR027417">
    <property type="entry name" value="P-loop_NTPase"/>
</dbReference>
<dbReference type="Pfam" id="PF00005">
    <property type="entry name" value="ABC_tran"/>
    <property type="match status" value="1"/>
</dbReference>
<evidence type="ECO:0000313" key="8">
    <source>
        <dbReference type="Proteomes" id="UP001576762"/>
    </source>
</evidence>
<sequence length="270" mass="29477">MGASLSIDYVTHRFSPSAEPTLKDIDARIEPGQMTALIGRSGCGKSTLLHMLAGLLIPSEGCVRVNGHQISSPSAKWNMMFQKASLYPWMTVQENAALGLLFAGHSKREATRQVDALLDMVGLHDKKKENVQSLSGGQQQRVALARSLATNPEVLLLDEPFSALDAFTRSALQEEVPAICRERGITMVIVTHDIDEAITMADRVLVMSQNPGRIVSELPVKLPWPRRHMDVGFQTLRDELMQQFKGTDTGLSGRDAQSSQPADSKAESAA</sequence>
<dbReference type="InterPro" id="IPR017871">
    <property type="entry name" value="ABC_transporter-like_CS"/>
</dbReference>
<dbReference type="RefSeq" id="WP_058090891.1">
    <property type="nucleotide sequence ID" value="NZ_JAINWO010000004.1"/>
</dbReference>
<dbReference type="SMART" id="SM00382">
    <property type="entry name" value="AAA"/>
    <property type="match status" value="1"/>
</dbReference>